<dbReference type="InterPro" id="IPR023296">
    <property type="entry name" value="Glyco_hydro_beta-prop_sf"/>
</dbReference>
<feature type="transmembrane region" description="Helical" evidence="2">
    <location>
        <begin position="43"/>
        <end position="63"/>
    </location>
</feature>
<organism evidence="3 4">
    <name type="scientific">Acrobeloides nanus</name>
    <dbReference type="NCBI Taxonomy" id="290746"/>
    <lineage>
        <taxon>Eukaryota</taxon>
        <taxon>Metazoa</taxon>
        <taxon>Ecdysozoa</taxon>
        <taxon>Nematoda</taxon>
        <taxon>Chromadorea</taxon>
        <taxon>Rhabditida</taxon>
        <taxon>Tylenchina</taxon>
        <taxon>Cephalobomorpha</taxon>
        <taxon>Cephaloboidea</taxon>
        <taxon>Cephalobidae</taxon>
        <taxon>Acrobeloides</taxon>
    </lineage>
</organism>
<keyword evidence="2" id="KW-0812">Transmembrane</keyword>
<dbReference type="Gene3D" id="2.115.10.20">
    <property type="entry name" value="Glycosyl hydrolase domain, family 43"/>
    <property type="match status" value="1"/>
</dbReference>
<proteinExistence type="predicted"/>
<evidence type="ECO:0000313" key="4">
    <source>
        <dbReference type="WBParaSite" id="ACRNAN_scaffold10613.g12128.t1"/>
    </source>
</evidence>
<dbReference type="WBParaSite" id="ACRNAN_scaffold10613.g12128.t1">
    <property type="protein sequence ID" value="ACRNAN_scaffold10613.g12128.t1"/>
    <property type="gene ID" value="ACRNAN_scaffold10613.g12128"/>
</dbReference>
<dbReference type="InterPro" id="IPR050727">
    <property type="entry name" value="GH43_arabinanases"/>
</dbReference>
<keyword evidence="2" id="KW-1133">Transmembrane helix</keyword>
<reference evidence="4" key="1">
    <citation type="submission" date="2022-11" db="UniProtKB">
        <authorList>
            <consortium name="WormBaseParasite"/>
        </authorList>
    </citation>
    <scope>IDENTIFICATION</scope>
</reference>
<accession>A0A914CGM2</accession>
<dbReference type="Proteomes" id="UP000887540">
    <property type="component" value="Unplaced"/>
</dbReference>
<dbReference type="PANTHER" id="PTHR43301:SF3">
    <property type="entry name" value="ARABINAN ENDO-1,5-ALPHA-L-ARABINOSIDASE A-RELATED"/>
    <property type="match status" value="1"/>
</dbReference>
<sequence>MYYSASDGSSNSAICLVTSPTGDAVGKMTRIRMKDPGYLNEQFLFLGQYYYLFFTYGICCHGLKSTYRTVIGRSTSSQGPYVDKQGKSMLDGGKSEPLVTEYL</sequence>
<protein>
    <submittedName>
        <fullName evidence="4">Uncharacterized protein</fullName>
    </submittedName>
</protein>
<name>A0A914CGM2_9BILA</name>
<keyword evidence="2" id="KW-0472">Membrane</keyword>
<feature type="region of interest" description="Disordered" evidence="1">
    <location>
        <begin position="75"/>
        <end position="103"/>
    </location>
</feature>
<evidence type="ECO:0000256" key="1">
    <source>
        <dbReference type="SAM" id="MobiDB-lite"/>
    </source>
</evidence>
<evidence type="ECO:0000256" key="2">
    <source>
        <dbReference type="SAM" id="Phobius"/>
    </source>
</evidence>
<dbReference type="PANTHER" id="PTHR43301">
    <property type="entry name" value="ARABINAN ENDO-1,5-ALPHA-L-ARABINOSIDASE"/>
    <property type="match status" value="1"/>
</dbReference>
<dbReference type="AlphaFoldDB" id="A0A914CGM2"/>
<evidence type="ECO:0000313" key="3">
    <source>
        <dbReference type="Proteomes" id="UP000887540"/>
    </source>
</evidence>
<dbReference type="SUPFAM" id="SSF75005">
    <property type="entry name" value="Arabinanase/levansucrase/invertase"/>
    <property type="match status" value="1"/>
</dbReference>
<keyword evidence="3" id="KW-1185">Reference proteome</keyword>